<protein>
    <submittedName>
        <fullName evidence="1">Uncharacterized protein</fullName>
    </submittedName>
</protein>
<proteinExistence type="predicted"/>
<comment type="caution">
    <text evidence="1">The sequence shown here is derived from an EMBL/GenBank/DDBJ whole genome shotgun (WGS) entry which is preliminary data.</text>
</comment>
<accession>A0A0F9V0B3</accession>
<dbReference type="EMBL" id="LAZR01000486">
    <property type="protein sequence ID" value="KKN66941.1"/>
    <property type="molecule type" value="Genomic_DNA"/>
</dbReference>
<gene>
    <name evidence="1" type="ORF">LCGC14_0466210</name>
</gene>
<sequence length="123" mass="14026">MSGFEILEFVSKLEEKSAMKQSILERQAIAWASWFNNPIGNPPVSTDALVQEIRKEIAPISLDERARERGFASHKEFIALTEAVDLNNPELFQWFKTWKSSTGSRAMLGQILAKQRELEKEST</sequence>
<name>A0A0F9V0B3_9ZZZZ</name>
<dbReference type="AlphaFoldDB" id="A0A0F9V0B3"/>
<reference evidence="1" key="1">
    <citation type="journal article" date="2015" name="Nature">
        <title>Complex archaea that bridge the gap between prokaryotes and eukaryotes.</title>
        <authorList>
            <person name="Spang A."/>
            <person name="Saw J.H."/>
            <person name="Jorgensen S.L."/>
            <person name="Zaremba-Niedzwiedzka K."/>
            <person name="Martijn J."/>
            <person name="Lind A.E."/>
            <person name="van Eijk R."/>
            <person name="Schleper C."/>
            <person name="Guy L."/>
            <person name="Ettema T.J."/>
        </authorList>
    </citation>
    <scope>NUCLEOTIDE SEQUENCE</scope>
</reference>
<organism evidence="1">
    <name type="scientific">marine sediment metagenome</name>
    <dbReference type="NCBI Taxonomy" id="412755"/>
    <lineage>
        <taxon>unclassified sequences</taxon>
        <taxon>metagenomes</taxon>
        <taxon>ecological metagenomes</taxon>
    </lineage>
</organism>
<evidence type="ECO:0000313" key="1">
    <source>
        <dbReference type="EMBL" id="KKN66941.1"/>
    </source>
</evidence>